<keyword evidence="2" id="KW-1185">Reference proteome</keyword>
<reference evidence="2" key="1">
    <citation type="submission" date="2023-01" db="EMBL/GenBank/DDBJ databases">
        <title>Key to firefly adult light organ development and bioluminescence: homeobox transcription factors regulate luciferase expression and transportation to peroxisome.</title>
        <authorList>
            <person name="Fu X."/>
        </authorList>
    </citation>
    <scope>NUCLEOTIDE SEQUENCE [LARGE SCALE GENOMIC DNA]</scope>
</reference>
<evidence type="ECO:0000313" key="1">
    <source>
        <dbReference type="EMBL" id="KAK4880804.1"/>
    </source>
</evidence>
<evidence type="ECO:0000313" key="2">
    <source>
        <dbReference type="Proteomes" id="UP001353858"/>
    </source>
</evidence>
<protein>
    <submittedName>
        <fullName evidence="1">Uncharacterized protein</fullName>
    </submittedName>
</protein>
<organism evidence="1 2">
    <name type="scientific">Aquatica leii</name>
    <dbReference type="NCBI Taxonomy" id="1421715"/>
    <lineage>
        <taxon>Eukaryota</taxon>
        <taxon>Metazoa</taxon>
        <taxon>Ecdysozoa</taxon>
        <taxon>Arthropoda</taxon>
        <taxon>Hexapoda</taxon>
        <taxon>Insecta</taxon>
        <taxon>Pterygota</taxon>
        <taxon>Neoptera</taxon>
        <taxon>Endopterygota</taxon>
        <taxon>Coleoptera</taxon>
        <taxon>Polyphaga</taxon>
        <taxon>Elateriformia</taxon>
        <taxon>Elateroidea</taxon>
        <taxon>Lampyridae</taxon>
        <taxon>Luciolinae</taxon>
        <taxon>Aquatica</taxon>
    </lineage>
</organism>
<dbReference type="EMBL" id="JARPUR010000003">
    <property type="protein sequence ID" value="KAK4880804.1"/>
    <property type="molecule type" value="Genomic_DNA"/>
</dbReference>
<proteinExistence type="predicted"/>
<gene>
    <name evidence="1" type="ORF">RN001_008950</name>
</gene>
<dbReference type="AlphaFoldDB" id="A0AAN7PXX7"/>
<sequence length="133" mass="15415">MDPYELGTAHSFQTLNISRISHLNYIKPIAFTTPSHFSLRRNIGKAHVTTNGQILPLQQNGIVFEWPQKRKICLEKDLSFIVWLIAHTMFWLHITHILPSGTGLELSQPPWNYKAPLPKPDNRDYIIEPDWDS</sequence>
<accession>A0AAN7PXX7</accession>
<comment type="caution">
    <text evidence="1">The sequence shown here is derived from an EMBL/GenBank/DDBJ whole genome shotgun (WGS) entry which is preliminary data.</text>
</comment>
<name>A0AAN7PXX7_9COLE</name>
<dbReference type="Proteomes" id="UP001353858">
    <property type="component" value="Unassembled WGS sequence"/>
</dbReference>